<accession>A0ABQ5UXJ3</accession>
<reference evidence="6" key="2">
    <citation type="submission" date="2023-01" db="EMBL/GenBank/DDBJ databases">
        <title>Draft genome sequence of Algimonas porphyrae strain NBRC 108216.</title>
        <authorList>
            <person name="Sun Q."/>
            <person name="Mori K."/>
        </authorList>
    </citation>
    <scope>NUCLEOTIDE SEQUENCE</scope>
    <source>
        <strain evidence="6">NBRC 108216</strain>
    </source>
</reference>
<comment type="similarity">
    <text evidence="2">Belongs to the virb1 family.</text>
</comment>
<comment type="caution">
    <text evidence="6">The sequence shown here is derived from an EMBL/GenBank/DDBJ whole genome shotgun (WGS) entry which is preliminary data.</text>
</comment>
<dbReference type="RefSeq" id="WP_284370183.1">
    <property type="nucleotide sequence ID" value="NZ_BSNJ01000002.1"/>
</dbReference>
<protein>
    <submittedName>
        <fullName evidence="6">Transglycosylase</fullName>
    </submittedName>
</protein>
<dbReference type="EMBL" id="BSNJ01000002">
    <property type="protein sequence ID" value="GLQ20006.1"/>
    <property type="molecule type" value="Genomic_DNA"/>
</dbReference>
<dbReference type="Gene3D" id="1.25.20.10">
    <property type="entry name" value="Bacterial muramidases"/>
    <property type="match status" value="1"/>
</dbReference>
<feature type="domain" description="Transglycosylase SLT" evidence="5">
    <location>
        <begin position="526"/>
        <end position="627"/>
    </location>
</feature>
<keyword evidence="7" id="KW-1185">Reference proteome</keyword>
<evidence type="ECO:0000256" key="2">
    <source>
        <dbReference type="ARBA" id="ARBA00009387"/>
    </source>
</evidence>
<proteinExistence type="inferred from homology"/>
<comment type="similarity">
    <text evidence="1">Belongs to the transglycosylase Slt family.</text>
</comment>
<dbReference type="InterPro" id="IPR008258">
    <property type="entry name" value="Transglycosylase_SLT_dom_1"/>
</dbReference>
<keyword evidence="3 4" id="KW-0732">Signal</keyword>
<dbReference type="PANTHER" id="PTHR37423:SF2">
    <property type="entry name" value="MEMBRANE-BOUND LYTIC MUREIN TRANSGLYCOSYLASE C"/>
    <property type="match status" value="1"/>
</dbReference>
<dbReference type="PANTHER" id="PTHR37423">
    <property type="entry name" value="SOLUBLE LYTIC MUREIN TRANSGLYCOSYLASE-RELATED"/>
    <property type="match status" value="1"/>
</dbReference>
<dbReference type="SUPFAM" id="SSF53955">
    <property type="entry name" value="Lysozyme-like"/>
    <property type="match status" value="1"/>
</dbReference>
<dbReference type="CDD" id="cd13401">
    <property type="entry name" value="Slt70-like"/>
    <property type="match status" value="1"/>
</dbReference>
<dbReference type="InterPro" id="IPR023346">
    <property type="entry name" value="Lysozyme-like_dom_sf"/>
</dbReference>
<dbReference type="InterPro" id="IPR000189">
    <property type="entry name" value="Transglyc_AS"/>
</dbReference>
<evidence type="ECO:0000256" key="1">
    <source>
        <dbReference type="ARBA" id="ARBA00007734"/>
    </source>
</evidence>
<evidence type="ECO:0000313" key="7">
    <source>
        <dbReference type="Proteomes" id="UP001161390"/>
    </source>
</evidence>
<dbReference type="PROSITE" id="PS00922">
    <property type="entry name" value="TRANSGLYCOSYLASE"/>
    <property type="match status" value="1"/>
</dbReference>
<name>A0ABQ5UXJ3_9PROT</name>
<evidence type="ECO:0000256" key="4">
    <source>
        <dbReference type="SAM" id="SignalP"/>
    </source>
</evidence>
<reference evidence="6" key="1">
    <citation type="journal article" date="2014" name="Int. J. Syst. Evol. Microbiol.">
        <title>Complete genome of a new Firmicutes species belonging to the dominant human colonic microbiota ('Ruminococcus bicirculans') reveals two chromosomes and a selective capacity to utilize plant glucans.</title>
        <authorList>
            <consortium name="NISC Comparative Sequencing Program"/>
            <person name="Wegmann U."/>
            <person name="Louis P."/>
            <person name="Goesmann A."/>
            <person name="Henrissat B."/>
            <person name="Duncan S.H."/>
            <person name="Flint H.J."/>
        </authorList>
    </citation>
    <scope>NUCLEOTIDE SEQUENCE</scope>
    <source>
        <strain evidence="6">NBRC 108216</strain>
    </source>
</reference>
<sequence length="687" mass="77824">MKTFWLAALIALSPLAMDRAVAQSPAQSLAPIPLPRLKPEPPRLSEYISNRDAALLRRGLSAASRSDWRALSRAKDAINDDTARNILMWVRAARDPNVPTDWLTYVTHDLRGWPRMVSIQAKAEARLLDRPLSARDTVRWFENLEPVSGEGRAALAIALFRLGDRTNGDKWLRHAWRNARLTRDTQRELFQRYRSHLTQADHAARADHLIWLGTSHFSKAQALLPHMNASDRAVMDARMKLARRSRGVSQAVAAVPQDRLTDPGFLFERGRWRRKQRDNGYALPVYMQIESAPAGETAHRRMWIEKRLMIYWLLSENKFAEAYRLTNNNGATEGLAFYEPEFLGGWIALTKLGRADIALARFQRLESGVDTPISLARSLYWQGRAHEALQNGQHNAAYTKAAAFPNTYYGQLATKRLQGASATINLPPQRISPEARSRFAADRRVRALRLLGEAGEERFFSTFAYALDDQVESLDALALLSQLSAEYGFMRPSIRAAKQAGRFQSLLSENGYPIVPPIEALGPSFDIPFIYSIARQESEFAANAISSARAYGMMQMIDATARATARRHRIPYDRNRLITDRDYAARMGALHIHDLLEDFDGSYILAAVAYNAGPTRAKQWIARNGDPRTGQIDPIDWVEKIPFSETRNYVMRVMENMQVYKARRNNNTAPVTIDEDLRFGSRHPAIR</sequence>
<evidence type="ECO:0000313" key="6">
    <source>
        <dbReference type="EMBL" id="GLQ20006.1"/>
    </source>
</evidence>
<dbReference type="Gene3D" id="1.10.530.10">
    <property type="match status" value="1"/>
</dbReference>
<organism evidence="6 7">
    <name type="scientific">Algimonas porphyrae</name>
    <dbReference type="NCBI Taxonomy" id="1128113"/>
    <lineage>
        <taxon>Bacteria</taxon>
        <taxon>Pseudomonadati</taxon>
        <taxon>Pseudomonadota</taxon>
        <taxon>Alphaproteobacteria</taxon>
        <taxon>Maricaulales</taxon>
        <taxon>Robiginitomaculaceae</taxon>
        <taxon>Algimonas</taxon>
    </lineage>
</organism>
<evidence type="ECO:0000259" key="5">
    <source>
        <dbReference type="Pfam" id="PF01464"/>
    </source>
</evidence>
<dbReference type="Proteomes" id="UP001161390">
    <property type="component" value="Unassembled WGS sequence"/>
</dbReference>
<feature type="signal peptide" evidence="4">
    <location>
        <begin position="1"/>
        <end position="22"/>
    </location>
</feature>
<gene>
    <name evidence="6" type="ORF">GCM10007854_09610</name>
</gene>
<feature type="chain" id="PRO_5046693503" evidence="4">
    <location>
        <begin position="23"/>
        <end position="687"/>
    </location>
</feature>
<evidence type="ECO:0000256" key="3">
    <source>
        <dbReference type="ARBA" id="ARBA00022729"/>
    </source>
</evidence>
<dbReference type="SUPFAM" id="SSF48435">
    <property type="entry name" value="Bacterial muramidases"/>
    <property type="match status" value="1"/>
</dbReference>
<dbReference type="InterPro" id="IPR008939">
    <property type="entry name" value="Lytic_TGlycosylase_superhlx_U"/>
</dbReference>
<dbReference type="Pfam" id="PF01464">
    <property type="entry name" value="SLT"/>
    <property type="match status" value="1"/>
</dbReference>